<proteinExistence type="predicted"/>
<evidence type="ECO:0000313" key="2">
    <source>
        <dbReference type="Proteomes" id="UP000261011"/>
    </source>
</evidence>
<dbReference type="InterPro" id="IPR010921">
    <property type="entry name" value="Trp_repressor/repl_initiator"/>
</dbReference>
<dbReference type="Proteomes" id="UP000261011">
    <property type="component" value="Unassembled WGS sequence"/>
</dbReference>
<evidence type="ECO:0008006" key="3">
    <source>
        <dbReference type="Google" id="ProtNLM"/>
    </source>
</evidence>
<comment type="caution">
    <text evidence="1">The sequence shown here is derived from an EMBL/GenBank/DDBJ whole genome shotgun (WGS) entry which is preliminary data.</text>
</comment>
<organism evidence="1 2">
    <name type="scientific">Anaerococcus nagyae</name>
    <dbReference type="NCBI Taxonomy" id="1755241"/>
    <lineage>
        <taxon>Bacteria</taxon>
        <taxon>Bacillati</taxon>
        <taxon>Bacillota</taxon>
        <taxon>Tissierellia</taxon>
        <taxon>Tissierellales</taxon>
        <taxon>Peptoniphilaceae</taxon>
        <taxon>Anaerococcus</taxon>
    </lineage>
</organism>
<dbReference type="EMBL" id="QVEU01000001">
    <property type="protein sequence ID" value="RGB77997.1"/>
    <property type="molecule type" value="Genomic_DNA"/>
</dbReference>
<dbReference type="SUPFAM" id="SSF48295">
    <property type="entry name" value="TrpR-like"/>
    <property type="match status" value="1"/>
</dbReference>
<dbReference type="AlphaFoldDB" id="A0A3E2TKQ1"/>
<name>A0A3E2TKQ1_9FIRM</name>
<evidence type="ECO:0000313" key="1">
    <source>
        <dbReference type="EMBL" id="RGB77997.1"/>
    </source>
</evidence>
<dbReference type="GO" id="GO:0043565">
    <property type="term" value="F:sequence-specific DNA binding"/>
    <property type="evidence" value="ECO:0007669"/>
    <property type="project" value="InterPro"/>
</dbReference>
<dbReference type="RefSeq" id="WP_117520101.1">
    <property type="nucleotide sequence ID" value="NZ_JBHWMK010000020.1"/>
</dbReference>
<accession>A0A3E2TKQ1</accession>
<reference evidence="1 2" key="1">
    <citation type="submission" date="2018-08" db="EMBL/GenBank/DDBJ databases">
        <title>A genome reference for cultivated species of the human gut microbiota.</title>
        <authorList>
            <person name="Zou Y."/>
            <person name="Xue W."/>
            <person name="Luo G."/>
        </authorList>
    </citation>
    <scope>NUCLEOTIDE SEQUENCE [LARGE SCALE GENOMIC DNA]</scope>
    <source>
        <strain evidence="1 2">OF01-3</strain>
    </source>
</reference>
<sequence>MKFVKIYLESSIDFEKSAEKYNISHLEIRRWANSYQIQKYELLKAERKNTRASISSNSSI</sequence>
<keyword evidence="2" id="KW-1185">Reference proteome</keyword>
<gene>
    <name evidence="1" type="ORF">DXA39_00685</name>
</gene>
<protein>
    <recommendedName>
        <fullName evidence="3">Helix-turn-helix domain-containing protein</fullName>
    </recommendedName>
</protein>